<organism evidence="2 3">
    <name type="scientific">Datura stramonium</name>
    <name type="common">Jimsonweed</name>
    <name type="synonym">Common thornapple</name>
    <dbReference type="NCBI Taxonomy" id="4076"/>
    <lineage>
        <taxon>Eukaryota</taxon>
        <taxon>Viridiplantae</taxon>
        <taxon>Streptophyta</taxon>
        <taxon>Embryophyta</taxon>
        <taxon>Tracheophyta</taxon>
        <taxon>Spermatophyta</taxon>
        <taxon>Magnoliopsida</taxon>
        <taxon>eudicotyledons</taxon>
        <taxon>Gunneridae</taxon>
        <taxon>Pentapetalae</taxon>
        <taxon>asterids</taxon>
        <taxon>lamiids</taxon>
        <taxon>Solanales</taxon>
        <taxon>Solanaceae</taxon>
        <taxon>Solanoideae</taxon>
        <taxon>Datureae</taxon>
        <taxon>Datura</taxon>
    </lineage>
</organism>
<name>A0ABS8Y661_DATST</name>
<comment type="caution">
    <text evidence="2">The sequence shown here is derived from an EMBL/GenBank/DDBJ whole genome shotgun (WGS) entry which is preliminary data.</text>
</comment>
<sequence>IWVKVTDDSSTRRLTQGTPSNKHSNQDHPSFDQYILTQEEDDDVGALAALEEERRTVMPRVYILDGTQYLKSQVTPSQPLFYQTL</sequence>
<dbReference type="EMBL" id="JACEIK010053373">
    <property type="protein sequence ID" value="MCE5167128.1"/>
    <property type="molecule type" value="Genomic_DNA"/>
</dbReference>
<accession>A0ABS8Y661</accession>
<feature type="non-terminal residue" evidence="2">
    <location>
        <position position="1"/>
    </location>
</feature>
<protein>
    <submittedName>
        <fullName evidence="2">Uncharacterized protein</fullName>
    </submittedName>
</protein>
<gene>
    <name evidence="2" type="ORF">HAX54_038854</name>
</gene>
<feature type="compositionally biased region" description="Basic and acidic residues" evidence="1">
    <location>
        <begin position="1"/>
        <end position="11"/>
    </location>
</feature>
<feature type="compositionally biased region" description="Polar residues" evidence="1">
    <location>
        <begin position="12"/>
        <end position="23"/>
    </location>
</feature>
<evidence type="ECO:0000256" key="1">
    <source>
        <dbReference type="SAM" id="MobiDB-lite"/>
    </source>
</evidence>
<feature type="region of interest" description="Disordered" evidence="1">
    <location>
        <begin position="1"/>
        <end position="29"/>
    </location>
</feature>
<evidence type="ECO:0000313" key="3">
    <source>
        <dbReference type="Proteomes" id="UP000823775"/>
    </source>
</evidence>
<dbReference type="Proteomes" id="UP000823775">
    <property type="component" value="Unassembled WGS sequence"/>
</dbReference>
<reference evidence="2 3" key="1">
    <citation type="journal article" date="2021" name="BMC Genomics">
        <title>Datura genome reveals duplications of psychoactive alkaloid biosynthetic genes and high mutation rate following tissue culture.</title>
        <authorList>
            <person name="Rajewski A."/>
            <person name="Carter-House D."/>
            <person name="Stajich J."/>
            <person name="Litt A."/>
        </authorList>
    </citation>
    <scope>NUCLEOTIDE SEQUENCE [LARGE SCALE GENOMIC DNA]</scope>
    <source>
        <strain evidence="2">AR-01</strain>
    </source>
</reference>
<evidence type="ECO:0000313" key="2">
    <source>
        <dbReference type="EMBL" id="MCE5167128.1"/>
    </source>
</evidence>
<feature type="non-terminal residue" evidence="2">
    <location>
        <position position="85"/>
    </location>
</feature>
<proteinExistence type="predicted"/>
<keyword evidence="3" id="KW-1185">Reference proteome</keyword>